<evidence type="ECO:0000313" key="1">
    <source>
        <dbReference type="EMBL" id="OKL49681.1"/>
    </source>
</evidence>
<protein>
    <recommendedName>
        <fullName evidence="3">FHA domain-containing protein</fullName>
    </recommendedName>
</protein>
<dbReference type="EMBL" id="MQSV01000001">
    <property type="protein sequence ID" value="OKL49681.1"/>
    <property type="molecule type" value="Genomic_DNA"/>
</dbReference>
<organism evidence="1 2">
    <name type="scientific">Boudabousia liubingyangii</name>
    <dbReference type="NCBI Taxonomy" id="1921764"/>
    <lineage>
        <taxon>Bacteria</taxon>
        <taxon>Bacillati</taxon>
        <taxon>Actinomycetota</taxon>
        <taxon>Actinomycetes</taxon>
        <taxon>Actinomycetales</taxon>
        <taxon>Actinomycetaceae</taxon>
        <taxon>Boudabousia</taxon>
    </lineage>
</organism>
<evidence type="ECO:0000313" key="2">
    <source>
        <dbReference type="Proteomes" id="UP000186785"/>
    </source>
</evidence>
<keyword evidence="2" id="KW-1185">Reference proteome</keyword>
<dbReference type="AlphaFoldDB" id="A0A1Q5PQ03"/>
<sequence>MTEEVTQTQDPVRPLVINYCGERYQVFPGETFDIGREGDLSVDDNPYLHRRFLRAIQHEGLWWLANLGNRLSATLAESGGAAQSWLAPGARLPLVFPHMTVVFTAGQTTYEVDFEAPNADFAVTPVTEAVGETTVGGVTLTASQRMMILALAEPMLSRIGSGTVDIPKTADAAARIGWTETRFNRKIDNVCEKLDRSGVKGLRGGRGGNAMQRRARLVEYAIAARLVTKEHLPLLDREYALNNPEIPGA</sequence>
<evidence type="ECO:0008006" key="3">
    <source>
        <dbReference type="Google" id="ProtNLM"/>
    </source>
</evidence>
<gene>
    <name evidence="1" type="ORF">BSR29_01635</name>
</gene>
<dbReference type="STRING" id="1921764.BSR28_00815"/>
<dbReference type="Proteomes" id="UP000186785">
    <property type="component" value="Unassembled WGS sequence"/>
</dbReference>
<comment type="caution">
    <text evidence="1">The sequence shown here is derived from an EMBL/GenBank/DDBJ whole genome shotgun (WGS) entry which is preliminary data.</text>
</comment>
<reference evidence="1 2" key="1">
    <citation type="submission" date="2016-11" db="EMBL/GenBank/DDBJ databases">
        <title>Actinomyces gypaetusis sp. nov. isolated from the vulture Gypaetus barbatus in Qinghai Tibet Plateau China.</title>
        <authorList>
            <person name="Meng X."/>
        </authorList>
    </citation>
    <scope>NUCLEOTIDE SEQUENCE [LARGE SCALE GENOMIC DNA]</scope>
    <source>
        <strain evidence="1 2">VUL4_2</strain>
    </source>
</reference>
<dbReference type="OrthoDB" id="5000691at2"/>
<accession>A0A1Q5PQ03</accession>
<dbReference type="RefSeq" id="WP_073708573.1">
    <property type="nucleotide sequence ID" value="NZ_MQSV01000001.1"/>
</dbReference>
<proteinExistence type="predicted"/>
<name>A0A1Q5PQ03_9ACTO</name>